<evidence type="ECO:0000313" key="2">
    <source>
        <dbReference type="EMBL" id="AFG37861.1"/>
    </source>
</evidence>
<reference evidence="3" key="1">
    <citation type="journal article" date="2013" name="Stand. Genomic Sci.">
        <title>Complete genome sequence of the halophilic bacterium Spirochaeta africana type strain (Z-7692(T)) from the alkaline Lake Magadi in the East African Rift.</title>
        <authorList>
            <person name="Liolos K."/>
            <person name="Abt B."/>
            <person name="Scheuner C."/>
            <person name="Teshima H."/>
            <person name="Held B."/>
            <person name="Lapidus A."/>
            <person name="Nolan M."/>
            <person name="Lucas S."/>
            <person name="Deshpande S."/>
            <person name="Cheng J.F."/>
            <person name="Tapia R."/>
            <person name="Goodwin L.A."/>
            <person name="Pitluck S."/>
            <person name="Pagani I."/>
            <person name="Ivanova N."/>
            <person name="Mavromatis K."/>
            <person name="Mikhailova N."/>
            <person name="Huntemann M."/>
            <person name="Pati A."/>
            <person name="Chen A."/>
            <person name="Palaniappan K."/>
            <person name="Land M."/>
            <person name="Rohde M."/>
            <person name="Tindall B.J."/>
            <person name="Detter J.C."/>
            <person name="Goker M."/>
            <person name="Bristow J."/>
            <person name="Eisen J.A."/>
            <person name="Markowitz V."/>
            <person name="Hugenholtz P."/>
            <person name="Woyke T."/>
            <person name="Klenk H.P."/>
            <person name="Kyrpides N.C."/>
        </authorList>
    </citation>
    <scope>NUCLEOTIDE SEQUENCE</scope>
    <source>
        <strain evidence="3">ATCC 700263 / DSM 8902 / Z-7692</strain>
    </source>
</reference>
<protein>
    <submittedName>
        <fullName evidence="2">Putative stress protein (General stress protein 26)</fullName>
    </submittedName>
</protein>
<feature type="domain" description="Pyridoxamine 5'-phosphate oxidase N-terminal" evidence="1">
    <location>
        <begin position="9"/>
        <end position="128"/>
    </location>
</feature>
<dbReference type="AlphaFoldDB" id="H9UK18"/>
<proteinExistence type="predicted"/>
<dbReference type="KEGG" id="sfc:Spiaf_1804"/>
<dbReference type="STRING" id="889378.Spiaf_1804"/>
<dbReference type="eggNOG" id="COG3871">
    <property type="taxonomic scope" value="Bacteria"/>
</dbReference>
<evidence type="ECO:0000313" key="3">
    <source>
        <dbReference type="Proteomes" id="UP000007383"/>
    </source>
</evidence>
<dbReference type="EMBL" id="CP003282">
    <property type="protein sequence ID" value="AFG37861.1"/>
    <property type="molecule type" value="Genomic_DNA"/>
</dbReference>
<keyword evidence="3" id="KW-1185">Reference proteome</keyword>
<dbReference type="OrthoDB" id="369589at2"/>
<dbReference type="InterPro" id="IPR011576">
    <property type="entry name" value="Pyridox_Oxase_N"/>
</dbReference>
<evidence type="ECO:0000259" key="1">
    <source>
        <dbReference type="Pfam" id="PF01243"/>
    </source>
</evidence>
<sequence length="131" mass="14482">MNDKQQYNALVDIIDEAGVGVLATVDTENRPRVRWMTAATEKSRDGAVFTVSYRNAGKISQLEHNPHTQWLFSAGGKNAIVDGQTHVVDNPAVKAGVMELLGSRLARFWEQDIDPEDIVVLETIVGEVHIQ</sequence>
<name>H9UK18_SPIAZ</name>
<dbReference type="InterPro" id="IPR012349">
    <property type="entry name" value="Split_barrel_FMN-bd"/>
</dbReference>
<dbReference type="Pfam" id="PF01243">
    <property type="entry name" value="PNPOx_N"/>
    <property type="match status" value="1"/>
</dbReference>
<dbReference type="HOGENOM" id="CLU_1773730_0_0_12"/>
<dbReference type="RefSeq" id="WP_014455844.1">
    <property type="nucleotide sequence ID" value="NC_017098.1"/>
</dbReference>
<organism evidence="2 3">
    <name type="scientific">Spirochaeta africana (strain ATCC 700263 / DSM 8902 / Z-7692)</name>
    <dbReference type="NCBI Taxonomy" id="889378"/>
    <lineage>
        <taxon>Bacteria</taxon>
        <taxon>Pseudomonadati</taxon>
        <taxon>Spirochaetota</taxon>
        <taxon>Spirochaetia</taxon>
        <taxon>Spirochaetales</taxon>
        <taxon>Spirochaetaceae</taxon>
        <taxon>Spirochaeta</taxon>
    </lineage>
</organism>
<dbReference type="Gene3D" id="2.30.110.10">
    <property type="entry name" value="Electron Transport, Fmn-binding Protein, Chain A"/>
    <property type="match status" value="1"/>
</dbReference>
<gene>
    <name evidence="2" type="ordered locus">Spiaf_1804</name>
</gene>
<accession>H9UK18</accession>
<dbReference type="SUPFAM" id="SSF50475">
    <property type="entry name" value="FMN-binding split barrel"/>
    <property type="match status" value="1"/>
</dbReference>
<dbReference type="PATRIC" id="fig|889378.3.peg.1793"/>
<dbReference type="Proteomes" id="UP000007383">
    <property type="component" value="Chromosome"/>
</dbReference>